<protein>
    <recommendedName>
        <fullName evidence="2">TIR domain-containing protein</fullName>
    </recommendedName>
</protein>
<reference evidence="3 4" key="1">
    <citation type="submission" date="2015-06" db="EMBL/GenBank/DDBJ databases">
        <title>Cloning and characterization of the uncialamcin biosynthetic gene cluster.</title>
        <authorList>
            <person name="Yan X."/>
            <person name="Huang T."/>
            <person name="Ge H."/>
            <person name="Shen B."/>
        </authorList>
    </citation>
    <scope>NUCLEOTIDE SEQUENCE [LARGE SCALE GENOMIC DNA]</scope>
    <source>
        <strain evidence="3 4">DCA2648</strain>
    </source>
</reference>
<dbReference type="EMBL" id="LFBV01000010">
    <property type="protein sequence ID" value="OKH90804.1"/>
    <property type="molecule type" value="Genomic_DNA"/>
</dbReference>
<accession>A0A1Q4UZ23</accession>
<evidence type="ECO:0000256" key="1">
    <source>
        <dbReference type="SAM" id="Phobius"/>
    </source>
</evidence>
<feature type="domain" description="TIR" evidence="2">
    <location>
        <begin position="57"/>
        <end position="195"/>
    </location>
</feature>
<dbReference type="SUPFAM" id="SSF52200">
    <property type="entry name" value="Toll/Interleukin receptor TIR domain"/>
    <property type="match status" value="1"/>
</dbReference>
<keyword evidence="1" id="KW-0472">Membrane</keyword>
<sequence length="195" mass="21434">MLVDTTGLFLSAVGAVAGVVSAYFAYVAVRHQLSRRRRRPVPSIAPPEPVPSAEGGPRYDVFVSYGREDADWVRAFAARLREAGLNVAYDEVVSRPGEIRVHTVEAAIREAAHGLLVFSAASMSSGWVRQEYAALMQSSIESGRLFIPVVVGDVELPEFAATRYFADFRGLDDRSGHDGVYERRVDEIARVLHGR</sequence>
<dbReference type="SMART" id="SM00255">
    <property type="entry name" value="TIR"/>
    <property type="match status" value="1"/>
</dbReference>
<dbReference type="GO" id="GO:0007165">
    <property type="term" value="P:signal transduction"/>
    <property type="evidence" value="ECO:0007669"/>
    <property type="project" value="InterPro"/>
</dbReference>
<keyword evidence="1" id="KW-1133">Transmembrane helix</keyword>
<dbReference type="PROSITE" id="PS50104">
    <property type="entry name" value="TIR"/>
    <property type="match status" value="1"/>
</dbReference>
<dbReference type="Proteomes" id="UP000186455">
    <property type="component" value="Unassembled WGS sequence"/>
</dbReference>
<keyword evidence="1" id="KW-0812">Transmembrane</keyword>
<proteinExistence type="predicted"/>
<dbReference type="AlphaFoldDB" id="A0A1Q4UZ23"/>
<keyword evidence="4" id="KW-1185">Reference proteome</keyword>
<gene>
    <name evidence="3" type="ORF">AB852_29985</name>
</gene>
<dbReference type="InterPro" id="IPR035897">
    <property type="entry name" value="Toll_tir_struct_dom_sf"/>
</dbReference>
<evidence type="ECO:0000259" key="2">
    <source>
        <dbReference type="PROSITE" id="PS50104"/>
    </source>
</evidence>
<feature type="transmembrane region" description="Helical" evidence="1">
    <location>
        <begin position="6"/>
        <end position="29"/>
    </location>
</feature>
<organism evidence="3 4">
    <name type="scientific">Streptomyces uncialis</name>
    <dbReference type="NCBI Taxonomy" id="1048205"/>
    <lineage>
        <taxon>Bacteria</taxon>
        <taxon>Bacillati</taxon>
        <taxon>Actinomycetota</taxon>
        <taxon>Actinomycetes</taxon>
        <taxon>Kitasatosporales</taxon>
        <taxon>Streptomycetaceae</taxon>
        <taxon>Streptomyces</taxon>
    </lineage>
</organism>
<evidence type="ECO:0000313" key="4">
    <source>
        <dbReference type="Proteomes" id="UP000186455"/>
    </source>
</evidence>
<dbReference type="STRING" id="1048205.AB852_29985"/>
<dbReference type="Pfam" id="PF13676">
    <property type="entry name" value="TIR_2"/>
    <property type="match status" value="1"/>
</dbReference>
<evidence type="ECO:0000313" key="3">
    <source>
        <dbReference type="EMBL" id="OKH90804.1"/>
    </source>
</evidence>
<comment type="caution">
    <text evidence="3">The sequence shown here is derived from an EMBL/GenBank/DDBJ whole genome shotgun (WGS) entry which is preliminary data.</text>
</comment>
<dbReference type="InterPro" id="IPR000157">
    <property type="entry name" value="TIR_dom"/>
</dbReference>
<name>A0A1Q4UZ23_9ACTN</name>
<dbReference type="Gene3D" id="3.40.50.10140">
    <property type="entry name" value="Toll/interleukin-1 receptor homology (TIR) domain"/>
    <property type="match status" value="1"/>
</dbReference>